<evidence type="ECO:0000256" key="1">
    <source>
        <dbReference type="ARBA" id="ARBA00008059"/>
    </source>
</evidence>
<feature type="region of interest" description="Disordered" evidence="2">
    <location>
        <begin position="17"/>
        <end position="38"/>
    </location>
</feature>
<evidence type="ECO:0000313" key="5">
    <source>
        <dbReference type="Proteomes" id="UP000012429"/>
    </source>
</evidence>
<dbReference type="FunFam" id="3.40.50.300:FF:001361">
    <property type="entry name" value="AAA family ATPase"/>
    <property type="match status" value="1"/>
</dbReference>
<dbReference type="AlphaFoldDB" id="N6U3D4"/>
<feature type="domain" description="AAA+ ATPase" evidence="3">
    <location>
        <begin position="207"/>
        <end position="340"/>
    </location>
</feature>
<dbReference type="PATRIC" id="fig|363754.4.peg.3024"/>
<dbReference type="GO" id="GO:0005524">
    <property type="term" value="F:ATP binding"/>
    <property type="evidence" value="ECO:0007669"/>
    <property type="project" value="InterPro"/>
</dbReference>
<name>N6U3D4_9HYPH</name>
<dbReference type="STRING" id="363754.RHSP_79506"/>
<dbReference type="PANTHER" id="PTHR30050">
    <property type="entry name" value="CHROMOSOMAL REPLICATION INITIATOR PROTEIN DNAA"/>
    <property type="match status" value="1"/>
</dbReference>
<organism evidence="4 5">
    <name type="scientific">Rhizobium freirei PRF 81</name>
    <dbReference type="NCBI Taxonomy" id="363754"/>
    <lineage>
        <taxon>Bacteria</taxon>
        <taxon>Pseudomonadati</taxon>
        <taxon>Pseudomonadota</taxon>
        <taxon>Alphaproteobacteria</taxon>
        <taxon>Hyphomicrobiales</taxon>
        <taxon>Rhizobiaceae</taxon>
        <taxon>Rhizobium/Agrobacterium group</taxon>
        <taxon>Rhizobium</taxon>
    </lineage>
</organism>
<evidence type="ECO:0000313" key="4">
    <source>
        <dbReference type="EMBL" id="ENN87134.1"/>
    </source>
</evidence>
<dbReference type="Pfam" id="PF01695">
    <property type="entry name" value="IstB_IS21"/>
    <property type="match status" value="1"/>
</dbReference>
<dbReference type="SMART" id="SM00382">
    <property type="entry name" value="AAA"/>
    <property type="match status" value="1"/>
</dbReference>
<protein>
    <submittedName>
        <fullName evidence="4">Putative IS21 family transposase, OrfB</fullName>
    </submittedName>
</protein>
<dbReference type="InterPro" id="IPR002611">
    <property type="entry name" value="IstB_ATP-bd"/>
</dbReference>
<accession>N6U3D4</accession>
<keyword evidence="5" id="KW-1185">Reference proteome</keyword>
<comment type="similarity">
    <text evidence="1">Belongs to the IS21/IS1162 putative ATP-binding protein family.</text>
</comment>
<dbReference type="PANTHER" id="PTHR30050:SF4">
    <property type="entry name" value="ATP-BINDING PROTEIN RV3427C IN INSERTION SEQUENCE-RELATED"/>
    <property type="match status" value="1"/>
</dbReference>
<evidence type="ECO:0000256" key="2">
    <source>
        <dbReference type="SAM" id="MobiDB-lite"/>
    </source>
</evidence>
<gene>
    <name evidence="4" type="ORF">RHSP_79506</name>
</gene>
<feature type="compositionally biased region" description="Polar residues" evidence="2">
    <location>
        <begin position="27"/>
        <end position="36"/>
    </location>
</feature>
<dbReference type="GO" id="GO:0006260">
    <property type="term" value="P:DNA replication"/>
    <property type="evidence" value="ECO:0007669"/>
    <property type="project" value="TreeGrafter"/>
</dbReference>
<proteinExistence type="inferred from homology"/>
<dbReference type="Gene3D" id="3.40.50.300">
    <property type="entry name" value="P-loop containing nucleotide triphosphate hydrolases"/>
    <property type="match status" value="1"/>
</dbReference>
<evidence type="ECO:0000259" key="3">
    <source>
        <dbReference type="SMART" id="SM00382"/>
    </source>
</evidence>
<dbReference type="CDD" id="cd00009">
    <property type="entry name" value="AAA"/>
    <property type="match status" value="1"/>
</dbReference>
<dbReference type="EMBL" id="AQHN01000059">
    <property type="protein sequence ID" value="ENN87134.1"/>
    <property type="molecule type" value="Genomic_DNA"/>
</dbReference>
<sequence>MVACKVPALGRFHWASDRGADHRYPGQPSSSGTRLSNLPRRAEALSGNSYDAGRGGVRPCRRDRRTDLQKHHRAHQHLQGTTTFRRTCRRRRACQSSRQSLLSLTRQSRMLTNPTVDTLRQLGLSGMASAFQELEMQPEARSLQHGEWLAILLEREQTSRRQKRFEARARAARLRHDAQIENTDFRAARGLDRNLFLKLSTCDWIRQRHSLLLIGPAGVGKSWLACALGQKACREDLAVAYHRVPRLFAALALARGDGRYAKMLKSLGKADLLILDDWGPEKLTDEQRRDLLEIVEDRYEKRSTIVTSQIPVDHWYDMIGNPTIADAVLDRLVHNAYRIELSGESLRKHRNLSAENATQA</sequence>
<dbReference type="Proteomes" id="UP000012429">
    <property type="component" value="Unassembled WGS sequence"/>
</dbReference>
<dbReference type="SUPFAM" id="SSF52540">
    <property type="entry name" value="P-loop containing nucleoside triphosphate hydrolases"/>
    <property type="match status" value="1"/>
</dbReference>
<dbReference type="NCBIfam" id="NF038214">
    <property type="entry name" value="IS21_help_AAA"/>
    <property type="match status" value="1"/>
</dbReference>
<reference evidence="4 5" key="1">
    <citation type="journal article" date="2012" name="BMC Genomics">
        <title>Genomic basis of broad host range and environmental adaptability of Rhizobium tropici CIAT 899 and Rhizobium sp. PRF 81 which are used in inoculants for common bean (Phaseolus vulgaris L.).</title>
        <authorList>
            <person name="Ormeno-Orrillo E."/>
            <person name="Menna P."/>
            <person name="Almeida L.G."/>
            <person name="Ollero F.J."/>
            <person name="Nicolas M.F."/>
            <person name="Pains Rodrigues E."/>
            <person name="Shigueyoshi Nakatani A."/>
            <person name="Silva Batista J.S."/>
            <person name="Oliveira Chueire L.M."/>
            <person name="Souza R.C."/>
            <person name="Ribeiro Vasconcelos A.T."/>
            <person name="Megias M."/>
            <person name="Hungria M."/>
            <person name="Martinez-Romero E."/>
        </authorList>
    </citation>
    <scope>NUCLEOTIDE SEQUENCE [LARGE SCALE GENOMIC DNA]</scope>
    <source>
        <strain evidence="4 5">PRF 81</strain>
    </source>
</reference>
<comment type="caution">
    <text evidence="4">The sequence shown here is derived from an EMBL/GenBank/DDBJ whole genome shotgun (WGS) entry which is preliminary data.</text>
</comment>
<dbReference type="InterPro" id="IPR003593">
    <property type="entry name" value="AAA+_ATPase"/>
</dbReference>
<dbReference type="InterPro" id="IPR047661">
    <property type="entry name" value="IstB"/>
</dbReference>
<dbReference type="InterPro" id="IPR027417">
    <property type="entry name" value="P-loop_NTPase"/>
</dbReference>